<proteinExistence type="predicted"/>
<evidence type="ECO:0000313" key="1">
    <source>
        <dbReference type="Proteomes" id="UP000887580"/>
    </source>
</evidence>
<evidence type="ECO:0000313" key="2">
    <source>
        <dbReference type="WBParaSite" id="PS1159_v2.g22595.t1"/>
    </source>
</evidence>
<sequence length="796" mass="91345">MAQEFAGKWDFESSENFDEYMKAVGVGLITRKVANNAKPTLVFEINGEHWAIKSLSAIKNVTVEFDLGKEFEETTADGRKCMSTFTLENGKLHQVQKATKKDEKDSTFNRYIENGKLIIDMECNGVKAKRLKLWDGMIFALFLQLFCVIHVFGKKHTLEPDPLYEAWKDFAELQKLQSVEVNRDFPVDDRLYSSLKKCGNFEVLGERMTENLQPTDIEIYSEIGHLTTFCRIDLTLSTQNITVLNMTDAIETFKKGCLESMQIKSNNPTLPKILAVLGANLRVIESNVKHKNLASWTKSIIHMIEKVEDYHLKWKMIVIAPGLFDIEIGTHTHHIAQKVLQSIQLINHRLPYNTLIIVIRNSKQTFWKHLADHYTFCQKIHLMWQSHESKTENVWNILEQRIKKNYQSEKFYAHILPLIEETRPIKEGKTYDISPVSPDCIHFSSRGLSLLHISIWNWLVQPARQIEWTPLVRPLYCPRPSCPFFVTKTNTYFCPQTKQKDPQVNSNDYTDVLILGMLLLTIILYTLLLIYIASELICNNLGGHLASVHDGFTNAFLAQYGFLTFNSTATPDFWIGITDMINPGNWSWTDGSWYSFSEWRNSKNNNSGEQCGAVNVNDARWDLVECFRAKPFVCQVKENITAHFTTTTTPKSPSSTNSVLTSSSPQKGNCSNKEWIYFQGYCYLLTPTQPSWKSAENYCVVNESSHLVSIKSNDELVFVQNLRPQLYKWIGLYSDGNLLQWKWTDGTPVNYTPWASGLPQNGNSTCVTAYDEFRNDFGCDGWNLYAVCKKLATFNI</sequence>
<dbReference type="WBParaSite" id="PS1159_v2.g22595.t1">
    <property type="protein sequence ID" value="PS1159_v2.g22595.t1"/>
    <property type="gene ID" value="PS1159_v2.g22595"/>
</dbReference>
<organism evidence="1 2">
    <name type="scientific">Panagrolaimus sp. PS1159</name>
    <dbReference type="NCBI Taxonomy" id="55785"/>
    <lineage>
        <taxon>Eukaryota</taxon>
        <taxon>Metazoa</taxon>
        <taxon>Ecdysozoa</taxon>
        <taxon>Nematoda</taxon>
        <taxon>Chromadorea</taxon>
        <taxon>Rhabditida</taxon>
        <taxon>Tylenchina</taxon>
        <taxon>Panagrolaimomorpha</taxon>
        <taxon>Panagrolaimoidea</taxon>
        <taxon>Panagrolaimidae</taxon>
        <taxon>Panagrolaimus</taxon>
    </lineage>
</organism>
<accession>A0AC35FZI3</accession>
<reference evidence="2" key="1">
    <citation type="submission" date="2022-11" db="UniProtKB">
        <authorList>
            <consortium name="WormBaseParasite"/>
        </authorList>
    </citation>
    <scope>IDENTIFICATION</scope>
</reference>
<name>A0AC35FZI3_9BILA</name>
<protein>
    <submittedName>
        <fullName evidence="2">C-type lectin domain-containing protein</fullName>
    </submittedName>
</protein>
<dbReference type="Proteomes" id="UP000887580">
    <property type="component" value="Unplaced"/>
</dbReference>